<dbReference type="Gene3D" id="3.30.1380.10">
    <property type="match status" value="1"/>
</dbReference>
<comment type="caution">
    <text evidence="3">The sequence shown here is derived from an EMBL/GenBank/DDBJ whole genome shotgun (WGS) entry which is preliminary data.</text>
</comment>
<proteinExistence type="predicted"/>
<accession>A0ABP3PY46</accession>
<feature type="chain" id="PRO_5047436928" evidence="1">
    <location>
        <begin position="23"/>
        <end position="268"/>
    </location>
</feature>
<sequence>MSTRFVATMIVALCLPVAAVSAGTVTPVGAEQCAAMKAHHVLNAGAPVGCERLAVVRFSYLDFDGRTHDDGAVVALDAVVPYVERIFATLYERHFPIAKAQPMDDFEGDDARAMEADNTSSFNHRTVAGSERLSLHAYGAAIDLNPIENPYLTRNSVTVTVAPPQGIAFLNRREDRPGKPERAGLAEAVVGVFSDNGFLYWGGDWDDPIDYQHFDIGRSLAQRLAALPPDQARLAFASAVSAYRECIARNSDKLPGKRRQTCLTAPRN</sequence>
<dbReference type="EMBL" id="BAAADD010000008">
    <property type="protein sequence ID" value="GAA0578621.1"/>
    <property type="molecule type" value="Genomic_DNA"/>
</dbReference>
<evidence type="ECO:0000313" key="3">
    <source>
        <dbReference type="EMBL" id="GAA0578621.1"/>
    </source>
</evidence>
<feature type="domain" description="Peptidase M15C" evidence="2">
    <location>
        <begin position="129"/>
        <end position="215"/>
    </location>
</feature>
<evidence type="ECO:0000313" key="4">
    <source>
        <dbReference type="Proteomes" id="UP001499951"/>
    </source>
</evidence>
<dbReference type="RefSeq" id="WP_166936753.1">
    <property type="nucleotide sequence ID" value="NZ_BAAADD010000008.1"/>
</dbReference>
<feature type="signal peptide" evidence="1">
    <location>
        <begin position="1"/>
        <end position="22"/>
    </location>
</feature>
<dbReference type="InterPro" id="IPR009045">
    <property type="entry name" value="Zn_M74/Hedgehog-like"/>
</dbReference>
<protein>
    <submittedName>
        <fullName evidence="3">M15 family metallopeptidase</fullName>
    </submittedName>
</protein>
<dbReference type="Proteomes" id="UP001499951">
    <property type="component" value="Unassembled WGS sequence"/>
</dbReference>
<evidence type="ECO:0000256" key="1">
    <source>
        <dbReference type="SAM" id="SignalP"/>
    </source>
</evidence>
<dbReference type="SUPFAM" id="SSF55166">
    <property type="entry name" value="Hedgehog/DD-peptidase"/>
    <property type="match status" value="1"/>
</dbReference>
<evidence type="ECO:0000259" key="2">
    <source>
        <dbReference type="Pfam" id="PF13539"/>
    </source>
</evidence>
<name>A0ABP3PY46_9PROT</name>
<dbReference type="Pfam" id="PF13539">
    <property type="entry name" value="Peptidase_M15_4"/>
    <property type="match status" value="1"/>
</dbReference>
<dbReference type="InterPro" id="IPR039561">
    <property type="entry name" value="Peptidase_M15C"/>
</dbReference>
<gene>
    <name evidence="3" type="ORF">GCM10008942_29370</name>
</gene>
<keyword evidence="1" id="KW-0732">Signal</keyword>
<reference evidence="4" key="1">
    <citation type="journal article" date="2019" name="Int. J. Syst. Evol. Microbiol.">
        <title>The Global Catalogue of Microorganisms (GCM) 10K type strain sequencing project: providing services to taxonomists for standard genome sequencing and annotation.</title>
        <authorList>
            <consortium name="The Broad Institute Genomics Platform"/>
            <consortium name="The Broad Institute Genome Sequencing Center for Infectious Disease"/>
            <person name="Wu L."/>
            <person name="Ma J."/>
        </authorList>
    </citation>
    <scope>NUCLEOTIDE SEQUENCE [LARGE SCALE GENOMIC DNA]</scope>
    <source>
        <strain evidence="4">JCM 15089</strain>
    </source>
</reference>
<organism evidence="3 4">
    <name type="scientific">Rhizomicrobium electricum</name>
    <dbReference type="NCBI Taxonomy" id="480070"/>
    <lineage>
        <taxon>Bacteria</taxon>
        <taxon>Pseudomonadati</taxon>
        <taxon>Pseudomonadota</taxon>
        <taxon>Alphaproteobacteria</taxon>
        <taxon>Micropepsales</taxon>
        <taxon>Micropepsaceae</taxon>
        <taxon>Rhizomicrobium</taxon>
    </lineage>
</organism>
<keyword evidence="4" id="KW-1185">Reference proteome</keyword>